<evidence type="ECO:0000313" key="8">
    <source>
        <dbReference type="EMBL" id="MFD2095942.1"/>
    </source>
</evidence>
<evidence type="ECO:0000256" key="4">
    <source>
        <dbReference type="ARBA" id="ARBA00022763"/>
    </source>
</evidence>
<evidence type="ECO:0000256" key="2">
    <source>
        <dbReference type="ARBA" id="ARBA00022603"/>
    </source>
</evidence>
<evidence type="ECO:0000313" key="9">
    <source>
        <dbReference type="Proteomes" id="UP001597380"/>
    </source>
</evidence>
<keyword evidence="3 8" id="KW-0808">Transferase</keyword>
<keyword evidence="5" id="KW-0234">DNA repair</keyword>
<accession>A0ABW4XLU6</accession>
<evidence type="ECO:0000256" key="6">
    <source>
        <dbReference type="ARBA" id="ARBA00049348"/>
    </source>
</evidence>
<sequence length="162" mass="17545">MPADIAPPFARPSGYFKAPFGQVAIYDDGHLVHKLSYLPQVDVDVQPTHLTHEVKAQLTAYLESSGFRFDLPLAPQGTRFQLRVWQALSEIPVGSVQSYSELADRLGSAARAVGGACRRNPLPWIVPCHRIVSKTGIGGFAGATDGALIDVKSWLLKHEGAI</sequence>
<keyword evidence="9" id="KW-1185">Reference proteome</keyword>
<dbReference type="SUPFAM" id="SSF46767">
    <property type="entry name" value="Methylated DNA-protein cysteine methyltransferase, C-terminal domain"/>
    <property type="match status" value="1"/>
</dbReference>
<dbReference type="EC" id="2.1.1.63" evidence="8"/>
<dbReference type="InterPro" id="IPR014048">
    <property type="entry name" value="MethylDNA_cys_MeTrfase_DNA-bd"/>
</dbReference>
<dbReference type="GO" id="GO:0032259">
    <property type="term" value="P:methylation"/>
    <property type="evidence" value="ECO:0007669"/>
    <property type="project" value="UniProtKB-KW"/>
</dbReference>
<organism evidence="8 9">
    <name type="scientific">Corallincola platygyrae</name>
    <dbReference type="NCBI Taxonomy" id="1193278"/>
    <lineage>
        <taxon>Bacteria</taxon>
        <taxon>Pseudomonadati</taxon>
        <taxon>Pseudomonadota</taxon>
        <taxon>Gammaproteobacteria</taxon>
        <taxon>Alteromonadales</taxon>
        <taxon>Psychromonadaceae</taxon>
        <taxon>Corallincola</taxon>
    </lineage>
</organism>
<comment type="catalytic activity">
    <reaction evidence="1">
        <text>a 4-O-methyl-thymidine in DNA + L-cysteinyl-[protein] = a thymidine in DNA + S-methyl-L-cysteinyl-[protein]</text>
        <dbReference type="Rhea" id="RHEA:53428"/>
        <dbReference type="Rhea" id="RHEA-COMP:10131"/>
        <dbReference type="Rhea" id="RHEA-COMP:10132"/>
        <dbReference type="Rhea" id="RHEA-COMP:13555"/>
        <dbReference type="Rhea" id="RHEA-COMP:13556"/>
        <dbReference type="ChEBI" id="CHEBI:29950"/>
        <dbReference type="ChEBI" id="CHEBI:82612"/>
        <dbReference type="ChEBI" id="CHEBI:137386"/>
        <dbReference type="ChEBI" id="CHEBI:137387"/>
        <dbReference type="EC" id="2.1.1.63"/>
    </reaction>
</comment>
<dbReference type="PANTHER" id="PTHR10815:SF13">
    <property type="entry name" value="METHYLATED-DNA--PROTEIN-CYSTEINE METHYLTRANSFERASE"/>
    <property type="match status" value="1"/>
</dbReference>
<dbReference type="Proteomes" id="UP001597380">
    <property type="component" value="Unassembled WGS sequence"/>
</dbReference>
<dbReference type="CDD" id="cd06445">
    <property type="entry name" value="ATase"/>
    <property type="match status" value="1"/>
</dbReference>
<dbReference type="SUPFAM" id="SSF53155">
    <property type="entry name" value="Methylated DNA-protein cysteine methyltransferase domain"/>
    <property type="match status" value="1"/>
</dbReference>
<dbReference type="Pfam" id="PF01035">
    <property type="entry name" value="DNA_binding_1"/>
    <property type="match status" value="1"/>
</dbReference>
<dbReference type="NCBIfam" id="TIGR00589">
    <property type="entry name" value="ogt"/>
    <property type="match status" value="1"/>
</dbReference>
<evidence type="ECO:0000259" key="7">
    <source>
        <dbReference type="Pfam" id="PF01035"/>
    </source>
</evidence>
<comment type="catalytic activity">
    <reaction evidence="6">
        <text>a 6-O-methyl-2'-deoxyguanosine in DNA + L-cysteinyl-[protein] = S-methyl-L-cysteinyl-[protein] + a 2'-deoxyguanosine in DNA</text>
        <dbReference type="Rhea" id="RHEA:24000"/>
        <dbReference type="Rhea" id="RHEA-COMP:10131"/>
        <dbReference type="Rhea" id="RHEA-COMP:10132"/>
        <dbReference type="Rhea" id="RHEA-COMP:11367"/>
        <dbReference type="Rhea" id="RHEA-COMP:11368"/>
        <dbReference type="ChEBI" id="CHEBI:29950"/>
        <dbReference type="ChEBI" id="CHEBI:82612"/>
        <dbReference type="ChEBI" id="CHEBI:85445"/>
        <dbReference type="ChEBI" id="CHEBI:85448"/>
        <dbReference type="EC" id="2.1.1.63"/>
    </reaction>
</comment>
<comment type="caution">
    <text evidence="8">The sequence shown here is derived from an EMBL/GenBank/DDBJ whole genome shotgun (WGS) entry which is preliminary data.</text>
</comment>
<dbReference type="PROSITE" id="PS00374">
    <property type="entry name" value="MGMT"/>
    <property type="match status" value="1"/>
</dbReference>
<dbReference type="InterPro" id="IPR001497">
    <property type="entry name" value="MethylDNA_cys_MeTrfase_AS"/>
</dbReference>
<dbReference type="PANTHER" id="PTHR10815">
    <property type="entry name" value="METHYLATED-DNA--PROTEIN-CYSTEINE METHYLTRANSFERASE"/>
    <property type="match status" value="1"/>
</dbReference>
<evidence type="ECO:0000256" key="5">
    <source>
        <dbReference type="ARBA" id="ARBA00023204"/>
    </source>
</evidence>
<dbReference type="RefSeq" id="WP_345340660.1">
    <property type="nucleotide sequence ID" value="NZ_BAABLI010000016.1"/>
</dbReference>
<evidence type="ECO:0000256" key="1">
    <source>
        <dbReference type="ARBA" id="ARBA00001286"/>
    </source>
</evidence>
<dbReference type="Gene3D" id="1.10.10.10">
    <property type="entry name" value="Winged helix-like DNA-binding domain superfamily/Winged helix DNA-binding domain"/>
    <property type="match status" value="1"/>
</dbReference>
<dbReference type="InterPro" id="IPR036217">
    <property type="entry name" value="MethylDNA_cys_MeTrfase_DNAb"/>
</dbReference>
<dbReference type="EMBL" id="JBHUHT010000010">
    <property type="protein sequence ID" value="MFD2095942.1"/>
    <property type="molecule type" value="Genomic_DNA"/>
</dbReference>
<name>A0ABW4XLU6_9GAMM</name>
<keyword evidence="2 8" id="KW-0489">Methyltransferase</keyword>
<keyword evidence="4" id="KW-0227">DNA damage</keyword>
<reference evidence="9" key="1">
    <citation type="journal article" date="2019" name="Int. J. Syst. Evol. Microbiol.">
        <title>The Global Catalogue of Microorganisms (GCM) 10K type strain sequencing project: providing services to taxonomists for standard genome sequencing and annotation.</title>
        <authorList>
            <consortium name="The Broad Institute Genomics Platform"/>
            <consortium name="The Broad Institute Genome Sequencing Center for Infectious Disease"/>
            <person name="Wu L."/>
            <person name="Ma J."/>
        </authorList>
    </citation>
    <scope>NUCLEOTIDE SEQUENCE [LARGE SCALE GENOMIC DNA]</scope>
    <source>
        <strain evidence="9">CGMCC 1.10992</strain>
    </source>
</reference>
<proteinExistence type="predicted"/>
<dbReference type="InterPro" id="IPR036631">
    <property type="entry name" value="MGMT_N_sf"/>
</dbReference>
<gene>
    <name evidence="8" type="ORF">ACFSJ3_08105</name>
</gene>
<protein>
    <submittedName>
        <fullName evidence="8">Methylated-DNA--[protein]-cysteine S-methyltransferase</fullName>
        <ecNumber evidence="8">2.1.1.63</ecNumber>
    </submittedName>
</protein>
<dbReference type="GO" id="GO:0003908">
    <property type="term" value="F:methylated-DNA-[protein]-cysteine S-methyltransferase activity"/>
    <property type="evidence" value="ECO:0007669"/>
    <property type="project" value="UniProtKB-EC"/>
</dbReference>
<feature type="domain" description="Methylated-DNA-[protein]-cysteine S-methyltransferase DNA binding" evidence="7">
    <location>
        <begin position="80"/>
        <end position="161"/>
    </location>
</feature>
<evidence type="ECO:0000256" key="3">
    <source>
        <dbReference type="ARBA" id="ARBA00022679"/>
    </source>
</evidence>
<dbReference type="InterPro" id="IPR036388">
    <property type="entry name" value="WH-like_DNA-bd_sf"/>
</dbReference>